<keyword evidence="3" id="KW-1185">Reference proteome</keyword>
<comment type="caution">
    <text evidence="2">The sequence shown here is derived from an EMBL/GenBank/DDBJ whole genome shotgun (WGS) entry which is preliminary data.</text>
</comment>
<dbReference type="PANTHER" id="PTHR30157:SF0">
    <property type="entry name" value="NADPH-DEPENDENT FERRIC-CHELATE REDUCTASE"/>
    <property type="match status" value="1"/>
</dbReference>
<dbReference type="InterPro" id="IPR039261">
    <property type="entry name" value="FNR_nucleotide-bd"/>
</dbReference>
<feature type="domain" description="FAD-binding FR-type" evidence="1">
    <location>
        <begin position="9"/>
        <end position="151"/>
    </location>
</feature>
<dbReference type="PANTHER" id="PTHR30157">
    <property type="entry name" value="FERRIC REDUCTASE, NADPH-DEPENDENT"/>
    <property type="match status" value="1"/>
</dbReference>
<dbReference type="InterPro" id="IPR013113">
    <property type="entry name" value="SIP_FAD-bd"/>
</dbReference>
<dbReference type="EMBL" id="NGFN01000332">
    <property type="protein sequence ID" value="OUC94469.1"/>
    <property type="molecule type" value="Genomic_DNA"/>
</dbReference>
<dbReference type="SUPFAM" id="SSF63380">
    <property type="entry name" value="Riboflavin synthase domain-like"/>
    <property type="match status" value="1"/>
</dbReference>
<proteinExistence type="predicted"/>
<dbReference type="RefSeq" id="WP_086604798.1">
    <property type="nucleotide sequence ID" value="NZ_NGFN01000332.1"/>
</dbReference>
<dbReference type="InterPro" id="IPR017927">
    <property type="entry name" value="FAD-bd_FR_type"/>
</dbReference>
<dbReference type="PROSITE" id="PS51384">
    <property type="entry name" value="FAD_FR"/>
    <property type="match status" value="1"/>
</dbReference>
<dbReference type="Pfam" id="PF04954">
    <property type="entry name" value="SIP"/>
    <property type="match status" value="1"/>
</dbReference>
<dbReference type="Gene3D" id="2.40.30.10">
    <property type="entry name" value="Translation factors"/>
    <property type="match status" value="1"/>
</dbReference>
<dbReference type="Pfam" id="PF08021">
    <property type="entry name" value="FAD_binding_9"/>
    <property type="match status" value="1"/>
</dbReference>
<organism evidence="2 3">
    <name type="scientific">Streptomyces swartbergensis</name>
    <dbReference type="NCBI Taxonomy" id="487165"/>
    <lineage>
        <taxon>Bacteria</taxon>
        <taxon>Bacillati</taxon>
        <taxon>Actinomycetota</taxon>
        <taxon>Actinomycetes</taxon>
        <taxon>Kitasatosporales</taxon>
        <taxon>Streptomycetaceae</taxon>
        <taxon>Streptomyces</taxon>
    </lineage>
</organism>
<name>A0A243RI00_9ACTN</name>
<evidence type="ECO:0000313" key="2">
    <source>
        <dbReference type="EMBL" id="OUC94469.1"/>
    </source>
</evidence>
<evidence type="ECO:0000259" key="1">
    <source>
        <dbReference type="PROSITE" id="PS51384"/>
    </source>
</evidence>
<dbReference type="Gene3D" id="3.40.50.80">
    <property type="entry name" value="Nucleotide-binding domain of ferredoxin-NADP reductase (FNR) module"/>
    <property type="match status" value="1"/>
</dbReference>
<accession>A0A243RI00</accession>
<reference evidence="2 3" key="1">
    <citation type="submission" date="2017-05" db="EMBL/GenBank/DDBJ databases">
        <title>Biotechnological potential of actinobacteria isolated from South African environments.</title>
        <authorList>
            <person name="Le Roes-Hill M."/>
            <person name="Prins A."/>
            <person name="Durrell K.A."/>
        </authorList>
    </citation>
    <scope>NUCLEOTIDE SEQUENCE [LARGE SCALE GENOMIC DNA]</scope>
    <source>
        <strain evidence="2 3">HMC13</strain>
    </source>
</reference>
<dbReference type="GO" id="GO:0016491">
    <property type="term" value="F:oxidoreductase activity"/>
    <property type="evidence" value="ECO:0007669"/>
    <property type="project" value="InterPro"/>
</dbReference>
<dbReference type="InterPro" id="IPR017938">
    <property type="entry name" value="Riboflavin_synthase-like_b-brl"/>
</dbReference>
<evidence type="ECO:0000313" key="3">
    <source>
        <dbReference type="Proteomes" id="UP000195105"/>
    </source>
</evidence>
<dbReference type="InterPro" id="IPR007037">
    <property type="entry name" value="SIP_rossman_dom"/>
</dbReference>
<protein>
    <submittedName>
        <fullName evidence="2">NADPH-dependent ferric siderophore reductase</fullName>
    </submittedName>
</protein>
<sequence>MTTAVAAPFRFFSLQVVRTRRLGPSLVRVTFSGPDLHAFHSDGRDQSLSLFLPHPGQPEPVVPLELGDGWWQGWRELPDDVRAVMRSYTLRELRRDPDEIDIDFALHGIEPGASVQAGPASRWAAGAAAGDRVLLLGPAVADNRAIRFRPPEDTDLVVVWGDETAVPAASAIVESLPAGTRARVWLEVPHAGDIQDLATAADAEITWLVREEKGHESSSMALDALREAQLPPAERPYVWIAGESGCVKQLRRHFVRERGIDRRRVTFVGYWRRGVSEEQLRAEG</sequence>
<dbReference type="InterPro" id="IPR039374">
    <property type="entry name" value="SIP_fam"/>
</dbReference>
<dbReference type="CDD" id="cd06193">
    <property type="entry name" value="siderophore_interacting"/>
    <property type="match status" value="1"/>
</dbReference>
<dbReference type="AlphaFoldDB" id="A0A243RI00"/>
<gene>
    <name evidence="2" type="ORF">CA983_35040</name>
</gene>
<dbReference type="Proteomes" id="UP000195105">
    <property type="component" value="Unassembled WGS sequence"/>
</dbReference>